<evidence type="ECO:0000313" key="1">
    <source>
        <dbReference type="EMBL" id="BBI64425.1"/>
    </source>
</evidence>
<dbReference type="EMBL" id="AP019514">
    <property type="protein sequence ID" value="BBI64425.1"/>
    <property type="molecule type" value="Genomic_DNA"/>
</dbReference>
<name>A0A455UE98_9GAMM</name>
<gene>
    <name evidence="1" type="ORF">HSBAA_57310</name>
</gene>
<proteinExistence type="predicted"/>
<protein>
    <submittedName>
        <fullName evidence="1">Uncharacterized protein</fullName>
    </submittedName>
</protein>
<organism evidence="1 2">
    <name type="scientific">Vreelandella sulfidaeris</name>
    <dbReference type="NCBI Taxonomy" id="115553"/>
    <lineage>
        <taxon>Bacteria</taxon>
        <taxon>Pseudomonadati</taxon>
        <taxon>Pseudomonadota</taxon>
        <taxon>Gammaproteobacteria</taxon>
        <taxon>Oceanospirillales</taxon>
        <taxon>Halomonadaceae</taxon>
        <taxon>Vreelandella</taxon>
    </lineage>
</organism>
<dbReference type="Gene3D" id="1.10.1530.10">
    <property type="match status" value="1"/>
</dbReference>
<reference evidence="1 2" key="1">
    <citation type="journal article" date="2019" name="Microbiol. Resour. Announc.">
        <title>Complete Genome Sequence of Halomonas sulfidaeris Strain Esulfide1 Isolated from a Metal Sulfide Rock at a Depth of 2,200 Meters, Obtained Using Nanopore Sequencing.</title>
        <authorList>
            <person name="Saito M."/>
            <person name="Nishigata A."/>
            <person name="Galipon J."/>
            <person name="Arakawa K."/>
        </authorList>
    </citation>
    <scope>NUCLEOTIDE SEQUENCE [LARGE SCALE GENOMIC DNA]</scope>
    <source>
        <strain evidence="1 2">ATCC BAA-803</strain>
    </source>
</reference>
<accession>A0A455UE98</accession>
<sequence length="49" mass="5231">MTDPKQDFSVDREDLERFMGAALAVAGADQASAEAVTRALVTALTNGYR</sequence>
<dbReference type="InterPro" id="IPR043144">
    <property type="entry name" value="Mal/L-sulf/L-lact_DH-like_ah"/>
</dbReference>
<evidence type="ECO:0000313" key="2">
    <source>
        <dbReference type="Proteomes" id="UP000320231"/>
    </source>
</evidence>
<dbReference type="Proteomes" id="UP000320231">
    <property type="component" value="Chromosome"/>
</dbReference>
<dbReference type="KEGG" id="hsr:HSBAA_57310"/>
<dbReference type="AlphaFoldDB" id="A0A455UE98"/>